<dbReference type="GO" id="GO:0006270">
    <property type="term" value="P:DNA replication initiation"/>
    <property type="evidence" value="ECO:0007669"/>
    <property type="project" value="TreeGrafter"/>
</dbReference>
<proteinExistence type="inferred from homology"/>
<keyword evidence="7" id="KW-0539">Nucleus</keyword>
<evidence type="ECO:0000256" key="5">
    <source>
        <dbReference type="ARBA" id="ARBA00022705"/>
    </source>
</evidence>
<dbReference type="Pfam" id="PF07034">
    <property type="entry name" value="ORC3_N"/>
    <property type="match status" value="1"/>
</dbReference>
<dbReference type="CDD" id="cd20704">
    <property type="entry name" value="Orc3"/>
    <property type="match status" value="2"/>
</dbReference>
<feature type="domain" description="Origin recognition complex subunit 3 winged helix C-terminal" evidence="12">
    <location>
        <begin position="728"/>
        <end position="832"/>
    </location>
</feature>
<feature type="compositionally biased region" description="Polar residues" evidence="10">
    <location>
        <begin position="608"/>
        <end position="630"/>
    </location>
</feature>
<evidence type="ECO:0000313" key="15">
    <source>
        <dbReference type="Proteomes" id="UP000230066"/>
    </source>
</evidence>
<dbReference type="Pfam" id="PF19675">
    <property type="entry name" value="ORC3_ins"/>
    <property type="match status" value="1"/>
</dbReference>
<comment type="subunit">
    <text evidence="8">Component of ORC, a complex composed of at least 6 subunits: ORC1, ORC2, ORC3, ORC4, ORC5 and ORC6. ORC is regulated in a cell-cycle dependent manner. It is sequentially assembled at the exit from anaphase of mitosis and disassembled as cells enter S phase.</text>
</comment>
<dbReference type="EMBL" id="JXXN02000736">
    <property type="protein sequence ID" value="THD26453.1"/>
    <property type="molecule type" value="Genomic_DNA"/>
</dbReference>
<evidence type="ECO:0000313" key="14">
    <source>
        <dbReference type="EMBL" id="THD26453.1"/>
    </source>
</evidence>
<dbReference type="PANTHER" id="PTHR12748:SF0">
    <property type="entry name" value="ORIGIN RECOGNITION COMPLEX SUBUNIT 3"/>
    <property type="match status" value="1"/>
</dbReference>
<dbReference type="GO" id="GO:0031261">
    <property type="term" value="C:DNA replication preinitiation complex"/>
    <property type="evidence" value="ECO:0007669"/>
    <property type="project" value="TreeGrafter"/>
</dbReference>
<evidence type="ECO:0000256" key="1">
    <source>
        <dbReference type="ARBA" id="ARBA00004123"/>
    </source>
</evidence>
<evidence type="ECO:0000259" key="11">
    <source>
        <dbReference type="Pfam" id="PF07034"/>
    </source>
</evidence>
<gene>
    <name evidence="14" type="ORF">D915_002809</name>
</gene>
<dbReference type="AlphaFoldDB" id="A0A4E0RFL7"/>
<evidence type="ECO:0000256" key="2">
    <source>
        <dbReference type="ARBA" id="ARBA00010977"/>
    </source>
</evidence>
<reference evidence="14" key="1">
    <citation type="submission" date="2019-03" db="EMBL/GenBank/DDBJ databases">
        <title>Improved annotation for the trematode Fasciola hepatica.</title>
        <authorList>
            <person name="Choi Y.-J."/>
            <person name="Martin J."/>
            <person name="Mitreva M."/>
        </authorList>
    </citation>
    <scope>NUCLEOTIDE SEQUENCE [LARGE SCALE GENOMIC DNA]</scope>
</reference>
<feature type="region of interest" description="Disordered" evidence="10">
    <location>
        <begin position="604"/>
        <end position="630"/>
    </location>
</feature>
<dbReference type="GO" id="GO:0005656">
    <property type="term" value="C:nuclear pre-replicative complex"/>
    <property type="evidence" value="ECO:0007669"/>
    <property type="project" value="TreeGrafter"/>
</dbReference>
<dbReference type="PANTHER" id="PTHR12748">
    <property type="entry name" value="ORIGIN RECOGNITION COMPLEX SUBUNIT 3"/>
    <property type="match status" value="1"/>
</dbReference>
<feature type="domain" description="Origin recognition complex subunit 3 insertion" evidence="13">
    <location>
        <begin position="494"/>
        <end position="700"/>
    </location>
</feature>
<evidence type="ECO:0000256" key="6">
    <source>
        <dbReference type="ARBA" id="ARBA00023125"/>
    </source>
</evidence>
<keyword evidence="15" id="KW-1185">Reference proteome</keyword>
<dbReference type="InterPro" id="IPR020795">
    <property type="entry name" value="ORC3"/>
</dbReference>
<dbReference type="Proteomes" id="UP000230066">
    <property type="component" value="Unassembled WGS sequence"/>
</dbReference>
<evidence type="ECO:0000256" key="8">
    <source>
        <dbReference type="ARBA" id="ARBA00026084"/>
    </source>
</evidence>
<comment type="caution">
    <text evidence="14">The sequence shown here is derived from an EMBL/GenBank/DDBJ whole genome shotgun (WGS) entry which is preliminary data.</text>
</comment>
<dbReference type="InterPro" id="IPR045667">
    <property type="entry name" value="ORC3_N"/>
</dbReference>
<name>A0A4E0RFL7_FASHE</name>
<feature type="compositionally biased region" description="Polar residues" evidence="10">
    <location>
        <begin position="199"/>
        <end position="219"/>
    </location>
</feature>
<comment type="function">
    <text evidence="9">Component of the origin recognition complex (ORC) that binds origins of replication. DNA-binding is ATP-dependent. The specific DNA sequences that define origins of replication have not been identified yet. ORC is required to assemble the pre-replication complex necessary to initiate DNA replication. Binds histone H3 and H4 trimethylation marks H3K9me3, H3K27me3 and H4K20me3.</text>
</comment>
<evidence type="ECO:0000259" key="13">
    <source>
        <dbReference type="Pfam" id="PF19675"/>
    </source>
</evidence>
<evidence type="ECO:0000256" key="10">
    <source>
        <dbReference type="SAM" id="MobiDB-lite"/>
    </source>
</evidence>
<comment type="subcellular location">
    <subcellularLocation>
        <location evidence="1">Nucleus</location>
    </subcellularLocation>
</comment>
<dbReference type="GO" id="GO:0005664">
    <property type="term" value="C:nuclear origin of replication recognition complex"/>
    <property type="evidence" value="ECO:0007669"/>
    <property type="project" value="InterPro"/>
</dbReference>
<evidence type="ECO:0000259" key="12">
    <source>
        <dbReference type="Pfam" id="PF18137"/>
    </source>
</evidence>
<evidence type="ECO:0000256" key="7">
    <source>
        <dbReference type="ARBA" id="ARBA00023242"/>
    </source>
</evidence>
<feature type="domain" description="Origin recognition complex subunit 3 N-terminal" evidence="11">
    <location>
        <begin position="14"/>
        <end position="407"/>
    </location>
</feature>
<comment type="similarity">
    <text evidence="2">Belongs to the ORC3 family.</text>
</comment>
<keyword evidence="5" id="KW-0235">DNA replication</keyword>
<accession>A0A4E0RFL7</accession>
<keyword evidence="6" id="KW-0238">DNA-binding</keyword>
<feature type="region of interest" description="Disordered" evidence="10">
    <location>
        <begin position="198"/>
        <end position="263"/>
    </location>
</feature>
<dbReference type="InterPro" id="IPR045663">
    <property type="entry name" value="ORC3_ins"/>
</dbReference>
<organism evidence="14 15">
    <name type="scientific">Fasciola hepatica</name>
    <name type="common">Liver fluke</name>
    <dbReference type="NCBI Taxonomy" id="6192"/>
    <lineage>
        <taxon>Eukaryota</taxon>
        <taxon>Metazoa</taxon>
        <taxon>Spiralia</taxon>
        <taxon>Lophotrochozoa</taxon>
        <taxon>Platyhelminthes</taxon>
        <taxon>Trematoda</taxon>
        <taxon>Digenea</taxon>
        <taxon>Plagiorchiida</taxon>
        <taxon>Echinostomata</taxon>
        <taxon>Echinostomatoidea</taxon>
        <taxon>Fasciolidae</taxon>
        <taxon>Fasciola</taxon>
    </lineage>
</organism>
<evidence type="ECO:0000256" key="3">
    <source>
        <dbReference type="ARBA" id="ARBA00019085"/>
    </source>
</evidence>
<dbReference type="GO" id="GO:0003688">
    <property type="term" value="F:DNA replication origin binding"/>
    <property type="evidence" value="ECO:0007669"/>
    <property type="project" value="TreeGrafter"/>
</dbReference>
<keyword evidence="4" id="KW-0597">Phosphoprotein</keyword>
<evidence type="ECO:0000256" key="4">
    <source>
        <dbReference type="ARBA" id="ARBA00022553"/>
    </source>
</evidence>
<dbReference type="Pfam" id="PF18137">
    <property type="entry name" value="WHD_ORC"/>
    <property type="match status" value="1"/>
</dbReference>
<evidence type="ECO:0000256" key="9">
    <source>
        <dbReference type="ARBA" id="ARBA00045241"/>
    </source>
</evidence>
<dbReference type="InterPro" id="IPR040855">
    <property type="entry name" value="ORC_WH_C"/>
</dbReference>
<protein>
    <recommendedName>
        <fullName evidence="3">Origin recognition complex subunit 3</fullName>
    </recommendedName>
</protein>
<sequence length="836" mass="94569">MLISHGSSSVRREPNLGYELFIQDWNSLGRKIEQQQNQLAQNIFIELDSFIRDTHKHWLFMEWEESRTRGSKYQYRQIPTAIVLSGVNTPDHRVMYDQLRSSVLHSHGRVAVIHSGSVISSARSLVSAVISQLVSTDCEIDSFMTDRGNSNRLDIQKILAPSVASTYLGLYHWYYSRLNSECISFSDEEGNMEIGVRRSLSQPTSFQNKSVRCNSATRTDTPRRFSPRRLGVHPDSREQRTPSASRLHGKHGHGAGRPSTRCKEVLPPEKLGPLVIILPQVESIPATILQEFIELTSIYVSEENNQRPHTLPVILVFGLCASPEVSFESRLSASTLARLQIKQFTVPPPTSFLEAVLTELISFPKFRLTYMVLTFLIDSVFLCLDFSVQNFVRRFKFCMLDYYLRCPHPQLMLAPDQARQYLQSLSASEIAHCVSVHYPSMSSSVIDSPHGRHASVTAPSDNMTRSPGKHVVMLDHLTHRLEAHWKLAYMAPRLLRWIFTLIQSIPTSPLGRSIIDLYRQWLKDGLVNTQAFSTTMNLFHGLSKTEFINAVEEALRVLHNCTIPRDSGSPSLWPDSIVRDANTSLTEFSNEVSQWCEELRAAGEEPSTKVTASANQSVTPSPLATSSQSVFGGQRKMSLRGLKQHLQEIAHSPSSAANLPRAASQTKWDQKRHEFLVWTRSEFTRLLPVPTSLPLHEVFYSPVAVGRTRSQGIAALRRRLNPTVPRVLHQTLVNPGEILQIPEFKLDSPESLSPRLPDLCILYKLHLESLKMINMYDWLMAFATVLGETVDSTKSPSESIQSRFFYGVAQLHHLGYVKSTRRKADHVQRLTWGLTV</sequence>